<protein>
    <submittedName>
        <fullName evidence="2">Uncharacterized protein</fullName>
    </submittedName>
</protein>
<dbReference type="AlphaFoldDB" id="A0A078A5U3"/>
<dbReference type="Proteomes" id="UP000039865">
    <property type="component" value="Unassembled WGS sequence"/>
</dbReference>
<dbReference type="EMBL" id="CCKQ01006309">
    <property type="protein sequence ID" value="CDW77615.1"/>
    <property type="molecule type" value="Genomic_DNA"/>
</dbReference>
<keyword evidence="3" id="KW-1185">Reference proteome</keyword>
<feature type="compositionally biased region" description="Basic and acidic residues" evidence="1">
    <location>
        <begin position="116"/>
        <end position="125"/>
    </location>
</feature>
<organism evidence="2 3">
    <name type="scientific">Stylonychia lemnae</name>
    <name type="common">Ciliate</name>
    <dbReference type="NCBI Taxonomy" id="5949"/>
    <lineage>
        <taxon>Eukaryota</taxon>
        <taxon>Sar</taxon>
        <taxon>Alveolata</taxon>
        <taxon>Ciliophora</taxon>
        <taxon>Intramacronucleata</taxon>
        <taxon>Spirotrichea</taxon>
        <taxon>Stichotrichia</taxon>
        <taxon>Sporadotrichida</taxon>
        <taxon>Oxytrichidae</taxon>
        <taxon>Stylonychinae</taxon>
        <taxon>Stylonychia</taxon>
    </lineage>
</organism>
<evidence type="ECO:0000313" key="2">
    <source>
        <dbReference type="EMBL" id="CDW77615.1"/>
    </source>
</evidence>
<feature type="region of interest" description="Disordered" evidence="1">
    <location>
        <begin position="646"/>
        <end position="705"/>
    </location>
</feature>
<evidence type="ECO:0000313" key="3">
    <source>
        <dbReference type="Proteomes" id="UP000039865"/>
    </source>
</evidence>
<feature type="region of interest" description="Disordered" evidence="1">
    <location>
        <begin position="116"/>
        <end position="135"/>
    </location>
</feature>
<feature type="region of interest" description="Disordered" evidence="1">
    <location>
        <begin position="510"/>
        <end position="545"/>
    </location>
</feature>
<sequence length="705" mass="81696">MKAAITRQITKQISIVEKQSNQTAQGSNQLQLQQQMISDGNPPLSTSVAKANDITKQYLQLGQQDVTISSQNNKGQEEESIFTKVKAKLLEFEQKEQQYESFKDASIKKDATEDLDELKSKSKNSEKRKRKSSFTMKTLQQERQDFITSLRSNFKFIVGINNKQTIRDEKGLLKNKEWRIDSNIEKKIIKPTQKITYCMNNIDKLLSENINFQSYMDTLRRSKPQMSPLDNFKNGVSAAVAIVEITNDIGESLINQKIKINKANREKSHQNQAKAQNLNQTINPNDMKTTSARIPQKYYGVLGSTVVSSPRDQFLNKHQIANRSYNQSFLKNGQGNNTIAYQQNQSQVTESLPQVKFNMNQLNTTKNIQRDHDSTMERFTDEFLKNSEDIQNVKHLEKLKKQMIFSKSLNFKRRKHQKNQSIIADANQSLLQKCDVYQKDFSKLIKRMKNNKKSLSPLKQNSMVFNRSLFSRDVMMEQAYKNEGKTIKNKGQNRYHNLVYLENQDSPIVKESTATTSRKIRRKKKSLTKKSQQSDVEESKEFSKDGGYNYSIDRAQTFKFRVEDTNQSLTNNNMRDSLDLNQNTADQVPKSKFDNTSTQHSKYMINKDSFNHLIEKDISSKFAKQDASQLNVERLTRETEVARMRSMQGSRHTTSIEAQTLQNDIDDSMRKQKLKSQLGERVQKNRLSQQRQSEEYEINNSINIQ</sequence>
<name>A0A078A5U3_STYLE</name>
<dbReference type="InParanoid" id="A0A078A5U3"/>
<feature type="compositionally biased region" description="Basic residues" evidence="1">
    <location>
        <begin position="518"/>
        <end position="528"/>
    </location>
</feature>
<feature type="compositionally biased region" description="Polar residues" evidence="1">
    <location>
        <begin position="647"/>
        <end position="663"/>
    </location>
</feature>
<accession>A0A078A5U3</accession>
<gene>
    <name evidence="2" type="primary">Contig2578.g2763</name>
    <name evidence="2" type="ORF">STYLEM_6578</name>
</gene>
<proteinExistence type="predicted"/>
<reference evidence="2 3" key="1">
    <citation type="submission" date="2014-06" db="EMBL/GenBank/DDBJ databases">
        <authorList>
            <person name="Swart Estienne"/>
        </authorList>
    </citation>
    <scope>NUCLEOTIDE SEQUENCE [LARGE SCALE GENOMIC DNA]</scope>
    <source>
        <strain evidence="2 3">130c</strain>
    </source>
</reference>
<evidence type="ECO:0000256" key="1">
    <source>
        <dbReference type="SAM" id="MobiDB-lite"/>
    </source>
</evidence>